<dbReference type="EMBL" id="GBRH01233529">
    <property type="protein sequence ID" value="JAD64366.1"/>
    <property type="molecule type" value="Transcribed_RNA"/>
</dbReference>
<reference evidence="1" key="1">
    <citation type="submission" date="2014-09" db="EMBL/GenBank/DDBJ databases">
        <authorList>
            <person name="Magalhaes I.L.F."/>
            <person name="Oliveira U."/>
            <person name="Santos F.R."/>
            <person name="Vidigal T.H.D.A."/>
            <person name="Brescovit A.D."/>
            <person name="Santos A.J."/>
        </authorList>
    </citation>
    <scope>NUCLEOTIDE SEQUENCE</scope>
    <source>
        <tissue evidence="1">Shoot tissue taken approximately 20 cm above the soil surface</tissue>
    </source>
</reference>
<protein>
    <submittedName>
        <fullName evidence="1">Uncharacterized protein</fullName>
    </submittedName>
</protein>
<evidence type="ECO:0000313" key="1">
    <source>
        <dbReference type="EMBL" id="JAD64366.1"/>
    </source>
</evidence>
<dbReference type="AlphaFoldDB" id="A0A0A9BLU8"/>
<accession>A0A0A9BLU8</accession>
<name>A0A0A9BLU8_ARUDO</name>
<proteinExistence type="predicted"/>
<sequence length="56" mass="6387">MTAAASLDGESLFSVALNNAMKTTPPEFTVTYAKWSRCSKELEDMTYNSPFYFLYF</sequence>
<reference evidence="1" key="2">
    <citation type="journal article" date="2015" name="Data Brief">
        <title>Shoot transcriptome of the giant reed, Arundo donax.</title>
        <authorList>
            <person name="Barrero R.A."/>
            <person name="Guerrero F.D."/>
            <person name="Moolhuijzen P."/>
            <person name="Goolsby J.A."/>
            <person name="Tidwell J."/>
            <person name="Bellgard S.E."/>
            <person name="Bellgard M.I."/>
        </authorList>
    </citation>
    <scope>NUCLEOTIDE SEQUENCE</scope>
    <source>
        <tissue evidence="1">Shoot tissue taken approximately 20 cm above the soil surface</tissue>
    </source>
</reference>
<organism evidence="1">
    <name type="scientific">Arundo donax</name>
    <name type="common">Giant reed</name>
    <name type="synonym">Donax arundinaceus</name>
    <dbReference type="NCBI Taxonomy" id="35708"/>
    <lineage>
        <taxon>Eukaryota</taxon>
        <taxon>Viridiplantae</taxon>
        <taxon>Streptophyta</taxon>
        <taxon>Embryophyta</taxon>
        <taxon>Tracheophyta</taxon>
        <taxon>Spermatophyta</taxon>
        <taxon>Magnoliopsida</taxon>
        <taxon>Liliopsida</taxon>
        <taxon>Poales</taxon>
        <taxon>Poaceae</taxon>
        <taxon>PACMAD clade</taxon>
        <taxon>Arundinoideae</taxon>
        <taxon>Arundineae</taxon>
        <taxon>Arundo</taxon>
    </lineage>
</organism>